<gene>
    <name evidence="2" type="ORF">F0361_02550</name>
</gene>
<accession>A0A5B2TVI8</accession>
<sequence>MVNEPRRNFCVGSEWVYYKIFTGYKTADLVLTEIIKPITEQLLQENSINKWFFIRYSNPEHHLRIRFLCSDQNVIGKVISKLYIPLNQYMGKDLIWKIQLDTYNREIERYGTETIELSENLFYYDSDTTIKFLDLIEGDEGEQLRWLFGLKSINHLLNCFNYSLEEKMNLMEILKTGFGQEFGMSRPLKKQLDDKFRVQRVRIEEFMLFTEENKLEYAPIIKLLEENEKKTRPLAKQILLILNKGSQETKLNNLMSSYIHMLMNRLFKSKNRLNEMVCYDFLFRYYTSEIARIKYND</sequence>
<evidence type="ECO:0000259" key="1">
    <source>
        <dbReference type="Pfam" id="PF14028"/>
    </source>
</evidence>
<dbReference type="AlphaFoldDB" id="A0A5B2TVI8"/>
<dbReference type="EMBL" id="VUOE01000001">
    <property type="protein sequence ID" value="KAA2218521.1"/>
    <property type="molecule type" value="Genomic_DNA"/>
</dbReference>
<evidence type="ECO:0000313" key="2">
    <source>
        <dbReference type="EMBL" id="KAA2218521.1"/>
    </source>
</evidence>
<dbReference type="InterPro" id="IPR023809">
    <property type="entry name" value="Thiopep_bacteriocin_synth_dom"/>
</dbReference>
<dbReference type="Pfam" id="PF14028">
    <property type="entry name" value="Lant_dehydr_C"/>
    <property type="match status" value="1"/>
</dbReference>
<feature type="domain" description="Thiopeptide-type bacteriocin biosynthesis" evidence="1">
    <location>
        <begin position="15"/>
        <end position="286"/>
    </location>
</feature>
<dbReference type="RefSeq" id="WP_161598193.1">
    <property type="nucleotide sequence ID" value="NZ_VUOE01000001.1"/>
</dbReference>
<evidence type="ECO:0000313" key="3">
    <source>
        <dbReference type="Proteomes" id="UP000323188"/>
    </source>
</evidence>
<name>A0A5B2TVI8_9FLAO</name>
<proteinExistence type="predicted"/>
<protein>
    <recommendedName>
        <fullName evidence="1">Thiopeptide-type bacteriocin biosynthesis domain-containing protein</fullName>
    </recommendedName>
</protein>
<dbReference type="Proteomes" id="UP000323188">
    <property type="component" value="Unassembled WGS sequence"/>
</dbReference>
<reference evidence="2 3" key="1">
    <citation type="submission" date="2019-09" db="EMBL/GenBank/DDBJ databases">
        <authorList>
            <person name="Khan S.A."/>
            <person name="Jeon C.O."/>
            <person name="Chun B.H."/>
            <person name="Jeong S.E."/>
        </authorList>
    </citation>
    <scope>NUCLEOTIDE SEQUENCE [LARGE SCALE GENOMIC DNA]</scope>
    <source>
        <strain evidence="2 3">KCTC 42508</strain>
    </source>
</reference>
<dbReference type="NCBIfam" id="TIGR03891">
    <property type="entry name" value="thiopep_ocin"/>
    <property type="match status" value="1"/>
</dbReference>
<organism evidence="2 3">
    <name type="scientific">Maribacter flavus</name>
    <dbReference type="NCBI Taxonomy" id="1658664"/>
    <lineage>
        <taxon>Bacteria</taxon>
        <taxon>Pseudomonadati</taxon>
        <taxon>Bacteroidota</taxon>
        <taxon>Flavobacteriia</taxon>
        <taxon>Flavobacteriales</taxon>
        <taxon>Flavobacteriaceae</taxon>
        <taxon>Maribacter</taxon>
    </lineage>
</organism>
<comment type="caution">
    <text evidence="2">The sequence shown here is derived from an EMBL/GenBank/DDBJ whole genome shotgun (WGS) entry which is preliminary data.</text>
</comment>